<dbReference type="AlphaFoldDB" id="A0A4Q9GWC6"/>
<evidence type="ECO:0000313" key="1">
    <source>
        <dbReference type="EMBL" id="TBO28696.1"/>
    </source>
</evidence>
<comment type="caution">
    <text evidence="1">The sequence shown here is derived from an EMBL/GenBank/DDBJ whole genome shotgun (WGS) entry which is preliminary data.</text>
</comment>
<sequence>MQFIDTHHDQWHTVGGEDGQIDHPPIKSNSLLTLAQWHAVRDQWPAKSAADHKPVGVILTNDTDVEVLEADLSKLSLVVLQFPKWTDGRAYTQAHILKSRYRFGGEIRATGDVLVDMMPLMQRCGFNAVVLRADQDRAIAERQLGFFAARGHYQGDVNTTQPVFGRVA</sequence>
<dbReference type="Proteomes" id="UP000292120">
    <property type="component" value="Unassembled WGS sequence"/>
</dbReference>
<dbReference type="EMBL" id="SIXI01000006">
    <property type="protein sequence ID" value="TBO28696.1"/>
    <property type="molecule type" value="Genomic_DNA"/>
</dbReference>
<proteinExistence type="predicted"/>
<organism evidence="1 2">
    <name type="scientific">Aquabacterium lacunae</name>
    <dbReference type="NCBI Taxonomy" id="2528630"/>
    <lineage>
        <taxon>Bacteria</taxon>
        <taxon>Pseudomonadati</taxon>
        <taxon>Pseudomonadota</taxon>
        <taxon>Betaproteobacteria</taxon>
        <taxon>Burkholderiales</taxon>
        <taxon>Aquabacterium</taxon>
    </lineage>
</organism>
<gene>
    <name evidence="1" type="ORF">EYS42_13845</name>
</gene>
<accession>A0A4Q9GWC6</accession>
<dbReference type="Pfam" id="PF06073">
    <property type="entry name" value="DUF934"/>
    <property type="match status" value="1"/>
</dbReference>
<keyword evidence="2" id="KW-1185">Reference proteome</keyword>
<dbReference type="InterPro" id="IPR008318">
    <property type="entry name" value="UCP030820"/>
</dbReference>
<evidence type="ECO:0000313" key="2">
    <source>
        <dbReference type="Proteomes" id="UP000292120"/>
    </source>
</evidence>
<dbReference type="PIRSF" id="PIRSF030820">
    <property type="entry name" value="UCP030820"/>
    <property type="match status" value="1"/>
</dbReference>
<name>A0A4Q9GWC6_9BURK</name>
<dbReference type="OrthoDB" id="9800421at2"/>
<dbReference type="RefSeq" id="WP_130968787.1">
    <property type="nucleotide sequence ID" value="NZ_SIXI01000006.1"/>
</dbReference>
<protein>
    <submittedName>
        <fullName evidence="1">DUF934 domain-containing protein</fullName>
    </submittedName>
</protein>
<reference evidence="1 2" key="1">
    <citation type="submission" date="2019-02" db="EMBL/GenBank/DDBJ databases">
        <title>Aquabacterium sp. strain KMB7.</title>
        <authorList>
            <person name="Chen W.-M."/>
        </authorList>
    </citation>
    <scope>NUCLEOTIDE SEQUENCE [LARGE SCALE GENOMIC DNA]</scope>
    <source>
        <strain evidence="1 2">KMB7</strain>
    </source>
</reference>